<sequence>MHNKIATPGLGEAHAGSDHAWLAKVAGGTATATTTTCVFEVTSHAFEDVNYVAKTAISNL</sequence>
<gene>
    <name evidence="1" type="ORF">BST37_05075</name>
</gene>
<evidence type="ECO:0000313" key="2">
    <source>
        <dbReference type="Proteomes" id="UP000192374"/>
    </source>
</evidence>
<reference evidence="1 2" key="1">
    <citation type="submission" date="2017-02" db="EMBL/GenBank/DDBJ databases">
        <title>The new phylogeny of genus Mycobacterium.</title>
        <authorList>
            <person name="Tortoli E."/>
            <person name="Trovato A."/>
            <person name="Cirillo D.M."/>
        </authorList>
    </citation>
    <scope>NUCLEOTIDE SEQUENCE [LARGE SCALE GENOMIC DNA]</scope>
    <source>
        <strain evidence="1 2">DSM 45145</strain>
    </source>
</reference>
<accession>A0ABX3T8V9</accession>
<dbReference type="EMBL" id="MVIC01000005">
    <property type="protein sequence ID" value="ORB17083.1"/>
    <property type="molecule type" value="Genomic_DNA"/>
</dbReference>
<protein>
    <submittedName>
        <fullName evidence="1">Uncharacterized protein</fullName>
    </submittedName>
</protein>
<comment type="caution">
    <text evidence="1">The sequence shown here is derived from an EMBL/GenBank/DDBJ whole genome shotgun (WGS) entry which is preliminary data.</text>
</comment>
<organism evidence="1 2">
    <name type="scientific">Mycobacterium noviomagense</name>
    <dbReference type="NCBI Taxonomy" id="459858"/>
    <lineage>
        <taxon>Bacteria</taxon>
        <taxon>Bacillati</taxon>
        <taxon>Actinomycetota</taxon>
        <taxon>Actinomycetes</taxon>
        <taxon>Mycobacteriales</taxon>
        <taxon>Mycobacteriaceae</taxon>
        <taxon>Mycobacterium</taxon>
    </lineage>
</organism>
<name>A0ABX3T8V9_9MYCO</name>
<evidence type="ECO:0000313" key="1">
    <source>
        <dbReference type="EMBL" id="ORB17083.1"/>
    </source>
</evidence>
<dbReference type="Proteomes" id="UP000192374">
    <property type="component" value="Unassembled WGS sequence"/>
</dbReference>
<keyword evidence="2" id="KW-1185">Reference proteome</keyword>
<proteinExistence type="predicted"/>